<accession>A0A7D9LB40</accession>
<evidence type="ECO:0000313" key="1">
    <source>
        <dbReference type="EMBL" id="CAB3982671.1"/>
    </source>
</evidence>
<evidence type="ECO:0000313" key="2">
    <source>
        <dbReference type="Proteomes" id="UP001152795"/>
    </source>
</evidence>
<protein>
    <submittedName>
        <fullName evidence="1">Uncharacterized protein</fullName>
    </submittedName>
</protein>
<organism evidence="1 2">
    <name type="scientific">Paramuricea clavata</name>
    <name type="common">Red gorgonian</name>
    <name type="synonym">Violescent sea-whip</name>
    <dbReference type="NCBI Taxonomy" id="317549"/>
    <lineage>
        <taxon>Eukaryota</taxon>
        <taxon>Metazoa</taxon>
        <taxon>Cnidaria</taxon>
        <taxon>Anthozoa</taxon>
        <taxon>Octocorallia</taxon>
        <taxon>Malacalcyonacea</taxon>
        <taxon>Plexauridae</taxon>
        <taxon>Paramuricea</taxon>
    </lineage>
</organism>
<keyword evidence="2" id="KW-1185">Reference proteome</keyword>
<proteinExistence type="predicted"/>
<dbReference type="Proteomes" id="UP001152795">
    <property type="component" value="Unassembled WGS sequence"/>
</dbReference>
<reference evidence="1" key="1">
    <citation type="submission" date="2020-04" db="EMBL/GenBank/DDBJ databases">
        <authorList>
            <person name="Alioto T."/>
            <person name="Alioto T."/>
            <person name="Gomez Garrido J."/>
        </authorList>
    </citation>
    <scope>NUCLEOTIDE SEQUENCE</scope>
    <source>
        <strain evidence="1">A484AB</strain>
    </source>
</reference>
<gene>
    <name evidence="1" type="ORF">PACLA_8A005998</name>
</gene>
<dbReference type="OrthoDB" id="6696428at2759"/>
<sequence length="191" mass="21626">MLPTPEVVKARKPLRQTKETKEQPPVVDIEEHEIDPFGTDLQMPGHRNIESAANGASVTYSITPQYDDPINQLTSSRQVVRSILVNELKKMGGIKYTETLKARMSKEVGNDKTKKDSVYFKSKTGTVTNFDDIERTAVFNQQMIISRIESFQNLGSNWVVMNIESHYVNIATYKPLAGSSYMELPEDIKQL</sequence>
<comment type="caution">
    <text evidence="1">The sequence shown here is derived from an EMBL/GenBank/DDBJ whole genome shotgun (WGS) entry which is preliminary data.</text>
</comment>
<dbReference type="EMBL" id="CACRXK020000529">
    <property type="protein sequence ID" value="CAB3982671.1"/>
    <property type="molecule type" value="Genomic_DNA"/>
</dbReference>
<name>A0A7D9LB40_PARCT</name>
<dbReference type="AlphaFoldDB" id="A0A7D9LB40"/>